<organism evidence="2 3">
    <name type="scientific">Mycobacterium talmoniae</name>
    <dbReference type="NCBI Taxonomy" id="1858794"/>
    <lineage>
        <taxon>Bacteria</taxon>
        <taxon>Bacillati</taxon>
        <taxon>Actinomycetota</taxon>
        <taxon>Actinomycetes</taxon>
        <taxon>Mycobacteriales</taxon>
        <taxon>Mycobacteriaceae</taxon>
        <taxon>Mycobacterium</taxon>
    </lineage>
</organism>
<evidence type="ECO:0000313" key="3">
    <source>
        <dbReference type="Proteomes" id="UP000238296"/>
    </source>
</evidence>
<name>A0A2S8BF52_9MYCO</name>
<dbReference type="InterPro" id="IPR029063">
    <property type="entry name" value="SAM-dependent_MTases_sf"/>
</dbReference>
<proteinExistence type="predicted"/>
<dbReference type="Gene3D" id="3.40.50.150">
    <property type="entry name" value="Vaccinia Virus protein VP39"/>
    <property type="match status" value="1"/>
</dbReference>
<dbReference type="InterPro" id="IPR013216">
    <property type="entry name" value="Methyltransf_11"/>
</dbReference>
<dbReference type="PANTHER" id="PTHR43861:SF1">
    <property type="entry name" value="TRANS-ACONITATE 2-METHYLTRANSFERASE"/>
    <property type="match status" value="1"/>
</dbReference>
<dbReference type="CDD" id="cd02440">
    <property type="entry name" value="AdoMet_MTases"/>
    <property type="match status" value="1"/>
</dbReference>
<accession>A0A2S8BF52</accession>
<dbReference type="AlphaFoldDB" id="A0A2S8BF52"/>
<dbReference type="Pfam" id="PF08241">
    <property type="entry name" value="Methyltransf_11"/>
    <property type="match status" value="1"/>
</dbReference>
<dbReference type="PANTHER" id="PTHR43861">
    <property type="entry name" value="TRANS-ACONITATE 2-METHYLTRANSFERASE-RELATED"/>
    <property type="match status" value="1"/>
</dbReference>
<dbReference type="EC" id="2.1.1.197" evidence="2"/>
<dbReference type="GO" id="GO:0102130">
    <property type="term" value="F:malonyl-CoA methyltransferase activity"/>
    <property type="evidence" value="ECO:0007669"/>
    <property type="project" value="UniProtKB-EC"/>
</dbReference>
<evidence type="ECO:0000313" key="2">
    <source>
        <dbReference type="EMBL" id="PQM45258.1"/>
    </source>
</evidence>
<reference evidence="2 3" key="1">
    <citation type="journal article" date="2017" name="Int. J. Syst. Evol. Microbiol.">
        <title>Mycobacterium talmoniae sp. nov., a slowly growing mycobacterium isolated from human respiratory samples.</title>
        <authorList>
            <person name="Davidson R.M."/>
            <person name="DeGroote M.A."/>
            <person name="Marola J.L."/>
            <person name="Buss S."/>
            <person name="Jones V."/>
            <person name="McNeil M.R."/>
            <person name="Freifeld A.G."/>
            <person name="Elaine Epperson L."/>
            <person name="Hasan N.A."/>
            <person name="Jackson M."/>
            <person name="Iwen P.C."/>
            <person name="Salfinger M."/>
            <person name="Strong M."/>
        </authorList>
    </citation>
    <scope>NUCLEOTIDE SEQUENCE [LARGE SCALE GENOMIC DNA]</scope>
    <source>
        <strain evidence="2 3">ATCC BAA-2683</strain>
    </source>
</reference>
<keyword evidence="2" id="KW-0808">Transferase</keyword>
<feature type="domain" description="Methyltransferase type 11" evidence="1">
    <location>
        <begin position="45"/>
        <end position="139"/>
    </location>
</feature>
<dbReference type="EMBL" id="PPEA01000657">
    <property type="protein sequence ID" value="PQM45258.1"/>
    <property type="molecule type" value="Genomic_DNA"/>
</dbReference>
<dbReference type="Proteomes" id="UP000238296">
    <property type="component" value="Unassembled WGS sequence"/>
</dbReference>
<dbReference type="GO" id="GO:0008757">
    <property type="term" value="F:S-adenosylmethionine-dependent methyltransferase activity"/>
    <property type="evidence" value="ECO:0007669"/>
    <property type="project" value="InterPro"/>
</dbReference>
<dbReference type="GO" id="GO:0032259">
    <property type="term" value="P:methylation"/>
    <property type="evidence" value="ECO:0007669"/>
    <property type="project" value="UniProtKB-KW"/>
</dbReference>
<protein>
    <submittedName>
        <fullName evidence="2">Malonyl-[acyl-carrier protein] O-methyltransferase</fullName>
        <ecNumber evidence="2">2.1.1.197</ecNumber>
    </submittedName>
</protein>
<sequence>MPATSMFKDHADTYATWSVKNPVNVFYDRPTILRLVGDIARKRVLELGCAAGVFTSQLVERGGDVLAVDVEPRLVEFARSRLGSKARFEVADLETPPNFGPAGSVDVVVASLVLHYIKDWTPLLDELHRCLTPGGALVFSLHHPINGWLLSERTDYHRVELITEQWDWGGVSVTAQSYRRPLSAVFGALRRAGFSIDVVEEPQIGSTPEMESNAEMDPELLRTLNTQPFFLFVRAVRE</sequence>
<comment type="caution">
    <text evidence="2">The sequence shown here is derived from an EMBL/GenBank/DDBJ whole genome shotgun (WGS) entry which is preliminary data.</text>
</comment>
<evidence type="ECO:0000259" key="1">
    <source>
        <dbReference type="Pfam" id="PF08241"/>
    </source>
</evidence>
<keyword evidence="2" id="KW-0489">Methyltransferase</keyword>
<gene>
    <name evidence="2" type="primary">bioC_4</name>
    <name evidence="2" type="ORF">C1Y40_04582</name>
</gene>
<dbReference type="SUPFAM" id="SSF53335">
    <property type="entry name" value="S-adenosyl-L-methionine-dependent methyltransferases"/>
    <property type="match status" value="1"/>
</dbReference>